<evidence type="ECO:0000313" key="7">
    <source>
        <dbReference type="Proteomes" id="UP000285908"/>
    </source>
</evidence>
<gene>
    <name evidence="6" type="ORF">EKE94_04405</name>
</gene>
<dbReference type="Gene3D" id="1.10.260.40">
    <property type="entry name" value="lambda repressor-like DNA-binding domains"/>
    <property type="match status" value="1"/>
</dbReference>
<keyword evidence="4" id="KW-0804">Transcription</keyword>
<dbReference type="OrthoDB" id="5405994at2"/>
<comment type="caution">
    <text evidence="6">The sequence shown here is derived from an EMBL/GenBank/DDBJ whole genome shotgun (WGS) entry which is preliminary data.</text>
</comment>
<protein>
    <submittedName>
        <fullName evidence="6">DNA-binding protein</fullName>
    </submittedName>
</protein>
<dbReference type="SUPFAM" id="SSF47413">
    <property type="entry name" value="lambda repressor-like DNA-binding domains"/>
    <property type="match status" value="1"/>
</dbReference>
<feature type="domain" description="Ner winged helix-turn-helix DNA-binding" evidence="5">
    <location>
        <begin position="7"/>
        <end position="71"/>
    </location>
</feature>
<evidence type="ECO:0000256" key="4">
    <source>
        <dbReference type="ARBA" id="ARBA00023163"/>
    </source>
</evidence>
<dbReference type="AlphaFoldDB" id="A0A438AN06"/>
<evidence type="ECO:0000259" key="5">
    <source>
        <dbReference type="Pfam" id="PF13693"/>
    </source>
</evidence>
<dbReference type="Proteomes" id="UP000285908">
    <property type="component" value="Unassembled WGS sequence"/>
</dbReference>
<reference evidence="6 7" key="1">
    <citation type="submission" date="2018-11" db="EMBL/GenBank/DDBJ databases">
        <title>Mesobaculum littorinae gen. nov., sp. nov., isolated from Littorina scabra that represents a novel genus of the order Rhodobacteraceae.</title>
        <authorList>
            <person name="Li F."/>
        </authorList>
    </citation>
    <scope>NUCLEOTIDE SEQUENCE [LARGE SCALE GENOMIC DNA]</scope>
    <source>
        <strain evidence="6 7">M0103</strain>
    </source>
</reference>
<name>A0A438AN06_9RHOB</name>
<evidence type="ECO:0000256" key="2">
    <source>
        <dbReference type="ARBA" id="ARBA00023015"/>
    </source>
</evidence>
<dbReference type="Pfam" id="PF13693">
    <property type="entry name" value="HTH_35"/>
    <property type="match status" value="1"/>
</dbReference>
<evidence type="ECO:0000256" key="1">
    <source>
        <dbReference type="ARBA" id="ARBA00006157"/>
    </source>
</evidence>
<keyword evidence="3 6" id="KW-0238">DNA-binding</keyword>
<proteinExistence type="inferred from homology"/>
<dbReference type="InterPro" id="IPR038722">
    <property type="entry name" value="Ner_HTH_dom"/>
</dbReference>
<dbReference type="GO" id="GO:0003677">
    <property type="term" value="F:DNA binding"/>
    <property type="evidence" value="ECO:0007669"/>
    <property type="project" value="UniProtKB-KW"/>
</dbReference>
<dbReference type="InterPro" id="IPR010982">
    <property type="entry name" value="Lambda_DNA-bd_dom_sf"/>
</dbReference>
<accession>A0A438AN06</accession>
<dbReference type="EMBL" id="RQXX01000001">
    <property type="protein sequence ID" value="RVW00040.1"/>
    <property type="molecule type" value="Genomic_DNA"/>
</dbReference>
<evidence type="ECO:0000256" key="3">
    <source>
        <dbReference type="ARBA" id="ARBA00023125"/>
    </source>
</evidence>
<evidence type="ECO:0000313" key="6">
    <source>
        <dbReference type="EMBL" id="RVW00040.1"/>
    </source>
</evidence>
<comment type="similarity">
    <text evidence="1">Belongs to the ner transcriptional regulatory family.</text>
</comment>
<keyword evidence="2" id="KW-0805">Transcription regulation</keyword>
<organism evidence="6 7">
    <name type="scientific">Mesobaculum littorinae</name>
    <dbReference type="NCBI Taxonomy" id="2486419"/>
    <lineage>
        <taxon>Bacteria</taxon>
        <taxon>Pseudomonadati</taxon>
        <taxon>Pseudomonadota</taxon>
        <taxon>Alphaproteobacteria</taxon>
        <taxon>Rhodobacterales</taxon>
        <taxon>Roseobacteraceae</taxon>
        <taxon>Mesobaculum</taxon>
    </lineage>
</organism>
<sequence length="75" mass="8260">MDRERHARIRYELSLRGLTFAEIARRAEVSVSSVSAVSLGKSRSARIELILAQALATRPEVLFPDRYTANGGDGT</sequence>
<keyword evidence="7" id="KW-1185">Reference proteome</keyword>